<dbReference type="GO" id="GO:0005737">
    <property type="term" value="C:cytoplasm"/>
    <property type="evidence" value="ECO:0007669"/>
    <property type="project" value="TreeGrafter"/>
</dbReference>
<reference evidence="6" key="1">
    <citation type="submission" date="2017-08" db="EMBL/GenBank/DDBJ databases">
        <title>A dynamic microbial community with high functional redundancy inhabits the cold, oxic subseafloor aquifer.</title>
        <authorList>
            <person name="Tully B.J."/>
            <person name="Wheat C.G."/>
            <person name="Glazer B.T."/>
            <person name="Huber J.A."/>
        </authorList>
    </citation>
    <scope>NUCLEOTIDE SEQUENCE [LARGE SCALE GENOMIC DNA]</scope>
</reference>
<keyword evidence="1 5" id="KW-0808">Transferase</keyword>
<evidence type="ECO:0000256" key="2">
    <source>
        <dbReference type="ARBA" id="ARBA00023315"/>
    </source>
</evidence>
<keyword evidence="5" id="KW-0687">Ribonucleoprotein</keyword>
<dbReference type="AlphaFoldDB" id="A0A2A4X9F9"/>
<dbReference type="InterPro" id="IPR016181">
    <property type="entry name" value="Acyl_CoA_acyltransferase"/>
</dbReference>
<keyword evidence="2" id="KW-0012">Acyltransferase</keyword>
<dbReference type="Gene3D" id="3.40.630.30">
    <property type="match status" value="1"/>
</dbReference>
<dbReference type="GO" id="GO:0005840">
    <property type="term" value="C:ribosome"/>
    <property type="evidence" value="ECO:0007669"/>
    <property type="project" value="UniProtKB-KW"/>
</dbReference>
<evidence type="ECO:0000256" key="3">
    <source>
        <dbReference type="ARBA" id="ARBA00038502"/>
    </source>
</evidence>
<comment type="caution">
    <text evidence="5">The sequence shown here is derived from an EMBL/GenBank/DDBJ whole genome shotgun (WGS) entry which is preliminary data.</text>
</comment>
<proteinExistence type="inferred from homology"/>
<evidence type="ECO:0000313" key="5">
    <source>
        <dbReference type="EMBL" id="PCI78705.1"/>
    </source>
</evidence>
<protein>
    <submittedName>
        <fullName evidence="5">30S ribosomal protein S5 alanine N-acetyltransferase</fullName>
    </submittedName>
</protein>
<gene>
    <name evidence="5" type="ORF">COB20_06305</name>
</gene>
<evidence type="ECO:0000256" key="1">
    <source>
        <dbReference type="ARBA" id="ARBA00022679"/>
    </source>
</evidence>
<dbReference type="Proteomes" id="UP000218767">
    <property type="component" value="Unassembled WGS sequence"/>
</dbReference>
<evidence type="ECO:0000259" key="4">
    <source>
        <dbReference type="PROSITE" id="PS51186"/>
    </source>
</evidence>
<dbReference type="PANTHER" id="PTHR43792:SF8">
    <property type="entry name" value="[RIBOSOMAL PROTEIN US5]-ALANINE N-ACETYLTRANSFERASE"/>
    <property type="match status" value="1"/>
</dbReference>
<dbReference type="SUPFAM" id="SSF55729">
    <property type="entry name" value="Acyl-CoA N-acyltransferases (Nat)"/>
    <property type="match status" value="1"/>
</dbReference>
<accession>A0A2A4X9F9</accession>
<sequence length="175" mass="20344">MKIMRSKPGHEVILANYYQANEAHLKKWSPLMPRSHHSVASWTLRLIEREIEFIDNSSVHFIATSDSETQVIGTCSISNIVRGVFQSCHIGYSVHRSFEGQGRMQELAQYTVDYVFTELKLHRIIANYMPENRRSEALLNRLGFEREGYAKRFLQIDGEWEDHVLNSLINKNYVG</sequence>
<feature type="domain" description="N-acetyltransferase" evidence="4">
    <location>
        <begin position="15"/>
        <end position="171"/>
    </location>
</feature>
<dbReference type="InterPro" id="IPR000182">
    <property type="entry name" value="GNAT_dom"/>
</dbReference>
<dbReference type="PANTHER" id="PTHR43792">
    <property type="entry name" value="GNAT FAMILY, PUTATIVE (AFU_ORTHOLOGUE AFUA_3G00765)-RELATED-RELATED"/>
    <property type="match status" value="1"/>
</dbReference>
<dbReference type="GO" id="GO:0008999">
    <property type="term" value="F:protein-N-terminal-alanine acetyltransferase activity"/>
    <property type="evidence" value="ECO:0007669"/>
    <property type="project" value="TreeGrafter"/>
</dbReference>
<comment type="similarity">
    <text evidence="3">Belongs to the acetyltransferase family. RimJ subfamily.</text>
</comment>
<dbReference type="InterPro" id="IPR051531">
    <property type="entry name" value="N-acetyltransferase"/>
</dbReference>
<organism evidence="5 6">
    <name type="scientific">SAR86 cluster bacterium</name>
    <dbReference type="NCBI Taxonomy" id="2030880"/>
    <lineage>
        <taxon>Bacteria</taxon>
        <taxon>Pseudomonadati</taxon>
        <taxon>Pseudomonadota</taxon>
        <taxon>Gammaproteobacteria</taxon>
        <taxon>SAR86 cluster</taxon>
    </lineage>
</organism>
<evidence type="ECO:0000313" key="6">
    <source>
        <dbReference type="Proteomes" id="UP000218767"/>
    </source>
</evidence>
<name>A0A2A4X9F9_9GAMM</name>
<dbReference type="EMBL" id="NVUL01000028">
    <property type="protein sequence ID" value="PCI78705.1"/>
    <property type="molecule type" value="Genomic_DNA"/>
</dbReference>
<keyword evidence="5" id="KW-0689">Ribosomal protein</keyword>
<dbReference type="Pfam" id="PF13302">
    <property type="entry name" value="Acetyltransf_3"/>
    <property type="match status" value="1"/>
</dbReference>
<dbReference type="PROSITE" id="PS51186">
    <property type="entry name" value="GNAT"/>
    <property type="match status" value="1"/>
</dbReference>